<dbReference type="EMBL" id="MU005605">
    <property type="protein sequence ID" value="KAF2679239.1"/>
    <property type="molecule type" value="Genomic_DNA"/>
</dbReference>
<feature type="compositionally biased region" description="Polar residues" evidence="2">
    <location>
        <begin position="255"/>
        <end position="264"/>
    </location>
</feature>
<dbReference type="GO" id="GO:0005739">
    <property type="term" value="C:mitochondrion"/>
    <property type="evidence" value="ECO:0007669"/>
    <property type="project" value="TreeGrafter"/>
</dbReference>
<keyword evidence="4" id="KW-1185">Reference proteome</keyword>
<organism evidence="3 4">
    <name type="scientific">Lentithecium fluviatile CBS 122367</name>
    <dbReference type="NCBI Taxonomy" id="1168545"/>
    <lineage>
        <taxon>Eukaryota</taxon>
        <taxon>Fungi</taxon>
        <taxon>Dikarya</taxon>
        <taxon>Ascomycota</taxon>
        <taxon>Pezizomycotina</taxon>
        <taxon>Dothideomycetes</taxon>
        <taxon>Pleosporomycetidae</taxon>
        <taxon>Pleosporales</taxon>
        <taxon>Massarineae</taxon>
        <taxon>Lentitheciaceae</taxon>
        <taxon>Lentithecium</taxon>
    </lineage>
</organism>
<dbReference type="AlphaFoldDB" id="A0A6G1IMY9"/>
<keyword evidence="1" id="KW-0560">Oxidoreductase</keyword>
<protein>
    <submittedName>
        <fullName evidence="3">NAD(P)-binding protein</fullName>
    </submittedName>
</protein>
<proteinExistence type="predicted"/>
<dbReference type="GO" id="GO:0006635">
    <property type="term" value="P:fatty acid beta-oxidation"/>
    <property type="evidence" value="ECO:0007669"/>
    <property type="project" value="TreeGrafter"/>
</dbReference>
<name>A0A6G1IMY9_9PLEO</name>
<dbReference type="InterPro" id="IPR036291">
    <property type="entry name" value="NAD(P)-bd_dom_sf"/>
</dbReference>
<dbReference type="Pfam" id="PF00106">
    <property type="entry name" value="adh_short"/>
    <property type="match status" value="1"/>
</dbReference>
<evidence type="ECO:0000313" key="4">
    <source>
        <dbReference type="Proteomes" id="UP000799291"/>
    </source>
</evidence>
<dbReference type="GO" id="GO:0008670">
    <property type="term" value="F:2,4-dienoyl-CoA reductase (NADPH) activity"/>
    <property type="evidence" value="ECO:0007669"/>
    <property type="project" value="TreeGrafter"/>
</dbReference>
<accession>A0A6G1IMY9</accession>
<feature type="compositionally biased region" description="Basic and acidic residues" evidence="2">
    <location>
        <begin position="280"/>
        <end position="292"/>
    </location>
</feature>
<dbReference type="Proteomes" id="UP000799291">
    <property type="component" value="Unassembled WGS sequence"/>
</dbReference>
<dbReference type="SUPFAM" id="SSF51735">
    <property type="entry name" value="NAD(P)-binding Rossmann-fold domains"/>
    <property type="match status" value="1"/>
</dbReference>
<evidence type="ECO:0000256" key="1">
    <source>
        <dbReference type="ARBA" id="ARBA00023002"/>
    </source>
</evidence>
<evidence type="ECO:0000313" key="3">
    <source>
        <dbReference type="EMBL" id="KAF2679239.1"/>
    </source>
</evidence>
<sequence length="292" mass="31261">MGSIDIPLKDKIILITGGASGIGLALAKQSSSLGAKVLVSDLRTTPDFDHFAAGNPNIVYVQSDVTHWPDFLKLFNVCEQKWNDVPDAYGICAGLFEPGFSNFWQDPEDEKGYKQVDVNVSHPIKLTRLAIKKSLGRGKRASVCIIASIGGLGGSLAAPLYCATKHAIVGFVKSMKDSEPLTSVKITTICPGLVNTPLFTPDKITQYSFAESKALMPGDVAANMLRLLQEKEFGCGTVLELSKAGTRVVPEWNIEPSSAEGTGQNEDEQKAGLQALLGPIREKLGGEKASKL</sequence>
<feature type="region of interest" description="Disordered" evidence="2">
    <location>
        <begin position="255"/>
        <end position="292"/>
    </location>
</feature>
<evidence type="ECO:0000256" key="2">
    <source>
        <dbReference type="SAM" id="MobiDB-lite"/>
    </source>
</evidence>
<dbReference type="OrthoDB" id="5296at2759"/>
<dbReference type="Gene3D" id="3.40.50.720">
    <property type="entry name" value="NAD(P)-binding Rossmann-like Domain"/>
    <property type="match status" value="1"/>
</dbReference>
<dbReference type="PANTHER" id="PTHR43658">
    <property type="entry name" value="SHORT-CHAIN DEHYDROGENASE/REDUCTASE"/>
    <property type="match status" value="1"/>
</dbReference>
<reference evidence="3" key="1">
    <citation type="journal article" date="2020" name="Stud. Mycol.">
        <title>101 Dothideomycetes genomes: a test case for predicting lifestyles and emergence of pathogens.</title>
        <authorList>
            <person name="Haridas S."/>
            <person name="Albert R."/>
            <person name="Binder M."/>
            <person name="Bloem J."/>
            <person name="Labutti K."/>
            <person name="Salamov A."/>
            <person name="Andreopoulos B."/>
            <person name="Baker S."/>
            <person name="Barry K."/>
            <person name="Bills G."/>
            <person name="Bluhm B."/>
            <person name="Cannon C."/>
            <person name="Castanera R."/>
            <person name="Culley D."/>
            <person name="Daum C."/>
            <person name="Ezra D."/>
            <person name="Gonzalez J."/>
            <person name="Henrissat B."/>
            <person name="Kuo A."/>
            <person name="Liang C."/>
            <person name="Lipzen A."/>
            <person name="Lutzoni F."/>
            <person name="Magnuson J."/>
            <person name="Mondo S."/>
            <person name="Nolan M."/>
            <person name="Ohm R."/>
            <person name="Pangilinan J."/>
            <person name="Park H.-J."/>
            <person name="Ramirez L."/>
            <person name="Alfaro M."/>
            <person name="Sun H."/>
            <person name="Tritt A."/>
            <person name="Yoshinaga Y."/>
            <person name="Zwiers L.-H."/>
            <person name="Turgeon B."/>
            <person name="Goodwin S."/>
            <person name="Spatafora J."/>
            <person name="Crous P."/>
            <person name="Grigoriev I."/>
        </authorList>
    </citation>
    <scope>NUCLEOTIDE SEQUENCE</scope>
    <source>
        <strain evidence="3">CBS 122367</strain>
    </source>
</reference>
<dbReference type="InterPro" id="IPR002347">
    <property type="entry name" value="SDR_fam"/>
</dbReference>
<dbReference type="PANTHER" id="PTHR43658:SF8">
    <property type="entry name" value="17-BETA-HYDROXYSTEROID DEHYDROGENASE 14-RELATED"/>
    <property type="match status" value="1"/>
</dbReference>
<dbReference type="PRINTS" id="PR00081">
    <property type="entry name" value="GDHRDH"/>
</dbReference>
<gene>
    <name evidence="3" type="ORF">K458DRAFT_375378</name>
</gene>